<dbReference type="Proteomes" id="UP000821837">
    <property type="component" value="Unassembled WGS sequence"/>
</dbReference>
<feature type="transmembrane region" description="Helical" evidence="1">
    <location>
        <begin position="109"/>
        <end position="129"/>
    </location>
</feature>
<dbReference type="PANTHER" id="PTHR34262:SF1">
    <property type="entry name" value="TRANSMEMBRANE PROTEIN 220"/>
    <property type="match status" value="1"/>
</dbReference>
<dbReference type="PANTHER" id="PTHR34262">
    <property type="entry name" value="TRANSMEMBRANE PROTEIN 220"/>
    <property type="match status" value="1"/>
</dbReference>
<feature type="transmembrane region" description="Helical" evidence="1">
    <location>
        <begin position="77"/>
        <end position="97"/>
    </location>
</feature>
<evidence type="ECO:0000313" key="3">
    <source>
        <dbReference type="Proteomes" id="UP000821837"/>
    </source>
</evidence>
<evidence type="ECO:0000313" key="2">
    <source>
        <dbReference type="EMBL" id="KAH7944153.1"/>
    </source>
</evidence>
<dbReference type="Pfam" id="PF15071">
    <property type="entry name" value="TMEM220"/>
    <property type="match status" value="1"/>
</dbReference>
<organism evidence="2 3">
    <name type="scientific">Rhipicephalus sanguineus</name>
    <name type="common">Brown dog tick</name>
    <name type="synonym">Ixodes sanguineus</name>
    <dbReference type="NCBI Taxonomy" id="34632"/>
    <lineage>
        <taxon>Eukaryota</taxon>
        <taxon>Metazoa</taxon>
        <taxon>Ecdysozoa</taxon>
        <taxon>Arthropoda</taxon>
        <taxon>Chelicerata</taxon>
        <taxon>Arachnida</taxon>
        <taxon>Acari</taxon>
        <taxon>Parasitiformes</taxon>
        <taxon>Ixodida</taxon>
        <taxon>Ixodoidea</taxon>
        <taxon>Ixodidae</taxon>
        <taxon>Rhipicephalinae</taxon>
        <taxon>Rhipicephalus</taxon>
        <taxon>Rhipicephalus</taxon>
    </lineage>
</organism>
<evidence type="ECO:0000256" key="1">
    <source>
        <dbReference type="SAM" id="Phobius"/>
    </source>
</evidence>
<name>A0A9D4ST01_RHISA</name>
<dbReference type="InterPro" id="IPR029377">
    <property type="entry name" value="TMEM220"/>
</dbReference>
<feature type="transmembrane region" description="Helical" evidence="1">
    <location>
        <begin position="173"/>
        <end position="192"/>
    </location>
</feature>
<dbReference type="EMBL" id="JABSTV010001253">
    <property type="protein sequence ID" value="KAH7944153.1"/>
    <property type="molecule type" value="Genomic_DNA"/>
</dbReference>
<keyword evidence="3" id="KW-1185">Reference proteome</keyword>
<keyword evidence="1" id="KW-1133">Transmembrane helix</keyword>
<reference evidence="2" key="1">
    <citation type="journal article" date="2020" name="Cell">
        <title>Large-Scale Comparative Analyses of Tick Genomes Elucidate Their Genetic Diversity and Vector Capacities.</title>
        <authorList>
            <consortium name="Tick Genome and Microbiome Consortium (TIGMIC)"/>
            <person name="Jia N."/>
            <person name="Wang J."/>
            <person name="Shi W."/>
            <person name="Du L."/>
            <person name="Sun Y."/>
            <person name="Zhan W."/>
            <person name="Jiang J.F."/>
            <person name="Wang Q."/>
            <person name="Zhang B."/>
            <person name="Ji P."/>
            <person name="Bell-Sakyi L."/>
            <person name="Cui X.M."/>
            <person name="Yuan T.T."/>
            <person name="Jiang B.G."/>
            <person name="Yang W.F."/>
            <person name="Lam T.T."/>
            <person name="Chang Q.C."/>
            <person name="Ding S.J."/>
            <person name="Wang X.J."/>
            <person name="Zhu J.G."/>
            <person name="Ruan X.D."/>
            <person name="Zhao L."/>
            <person name="Wei J.T."/>
            <person name="Ye R.Z."/>
            <person name="Que T.C."/>
            <person name="Du C.H."/>
            <person name="Zhou Y.H."/>
            <person name="Cheng J.X."/>
            <person name="Dai P.F."/>
            <person name="Guo W.B."/>
            <person name="Han X.H."/>
            <person name="Huang E.J."/>
            <person name="Li L.F."/>
            <person name="Wei W."/>
            <person name="Gao Y.C."/>
            <person name="Liu J.Z."/>
            <person name="Shao H.Z."/>
            <person name="Wang X."/>
            <person name="Wang C.C."/>
            <person name="Yang T.C."/>
            <person name="Huo Q.B."/>
            <person name="Li W."/>
            <person name="Chen H.Y."/>
            <person name="Chen S.E."/>
            <person name="Zhou L.G."/>
            <person name="Ni X.B."/>
            <person name="Tian J.H."/>
            <person name="Sheng Y."/>
            <person name="Liu T."/>
            <person name="Pan Y.S."/>
            <person name="Xia L.Y."/>
            <person name="Li J."/>
            <person name="Zhao F."/>
            <person name="Cao W.C."/>
        </authorList>
    </citation>
    <scope>NUCLEOTIDE SEQUENCE</scope>
    <source>
        <strain evidence="2">Rsan-2018</strain>
    </source>
</reference>
<sequence>MYTMIVEHRSPKKDAHHLLPPGLHIIDRKRGAKRGGGRFKEPVGILSSSDAWFRLSNGVMALFFAMASYVQLNDPDAILWIVAYALPCFASFSEALQVSWWSRELHIRFTSAAILLSGGLLVLSVWFWLQDATCIGFNPVTCEHGRESGGSAISLVWLLLLRRDTEGVGWKRATLSATLSLLPVAVWIALLMGEGIKYLCVSGT</sequence>
<keyword evidence="1" id="KW-0472">Membrane</keyword>
<accession>A0A9D4ST01</accession>
<comment type="caution">
    <text evidence="2">The sequence shown here is derived from an EMBL/GenBank/DDBJ whole genome shotgun (WGS) entry which is preliminary data.</text>
</comment>
<evidence type="ECO:0008006" key="4">
    <source>
        <dbReference type="Google" id="ProtNLM"/>
    </source>
</evidence>
<gene>
    <name evidence="2" type="ORF">HPB52_016572</name>
</gene>
<proteinExistence type="predicted"/>
<dbReference type="AlphaFoldDB" id="A0A9D4ST01"/>
<feature type="transmembrane region" description="Helical" evidence="1">
    <location>
        <begin position="51"/>
        <end position="71"/>
    </location>
</feature>
<keyword evidence="1" id="KW-0812">Transmembrane</keyword>
<protein>
    <recommendedName>
        <fullName evidence="4">Transmembrane protein 220</fullName>
    </recommendedName>
</protein>
<reference evidence="2" key="2">
    <citation type="submission" date="2021-09" db="EMBL/GenBank/DDBJ databases">
        <authorList>
            <person name="Jia N."/>
            <person name="Wang J."/>
            <person name="Shi W."/>
            <person name="Du L."/>
            <person name="Sun Y."/>
            <person name="Zhan W."/>
            <person name="Jiang J."/>
            <person name="Wang Q."/>
            <person name="Zhang B."/>
            <person name="Ji P."/>
            <person name="Sakyi L.B."/>
            <person name="Cui X."/>
            <person name="Yuan T."/>
            <person name="Jiang B."/>
            <person name="Yang W."/>
            <person name="Lam T.T.-Y."/>
            <person name="Chang Q."/>
            <person name="Ding S."/>
            <person name="Wang X."/>
            <person name="Zhu J."/>
            <person name="Ruan X."/>
            <person name="Zhao L."/>
            <person name="Wei J."/>
            <person name="Que T."/>
            <person name="Du C."/>
            <person name="Cheng J."/>
            <person name="Dai P."/>
            <person name="Han X."/>
            <person name="Huang E."/>
            <person name="Gao Y."/>
            <person name="Liu J."/>
            <person name="Shao H."/>
            <person name="Ye R."/>
            <person name="Li L."/>
            <person name="Wei W."/>
            <person name="Wang X."/>
            <person name="Wang C."/>
            <person name="Huo Q."/>
            <person name="Li W."/>
            <person name="Guo W."/>
            <person name="Chen H."/>
            <person name="Chen S."/>
            <person name="Zhou L."/>
            <person name="Zhou L."/>
            <person name="Ni X."/>
            <person name="Tian J."/>
            <person name="Zhou Y."/>
            <person name="Sheng Y."/>
            <person name="Liu T."/>
            <person name="Pan Y."/>
            <person name="Xia L."/>
            <person name="Li J."/>
            <person name="Zhao F."/>
            <person name="Cao W."/>
        </authorList>
    </citation>
    <scope>NUCLEOTIDE SEQUENCE</scope>
    <source>
        <strain evidence="2">Rsan-2018</strain>
        <tissue evidence="2">Larvae</tissue>
    </source>
</reference>